<dbReference type="InterPro" id="IPR025836">
    <property type="entry name" value="Zn_knuckle_CX2CX4HX4C"/>
</dbReference>
<evidence type="ECO:0000313" key="4">
    <source>
        <dbReference type="Proteomes" id="UP001231189"/>
    </source>
</evidence>
<evidence type="ECO:0000256" key="1">
    <source>
        <dbReference type="SAM" id="MobiDB-lite"/>
    </source>
</evidence>
<dbReference type="EMBL" id="JAUUTY010000005">
    <property type="protein sequence ID" value="KAK1628903.1"/>
    <property type="molecule type" value="Genomic_DNA"/>
</dbReference>
<dbReference type="Proteomes" id="UP001231189">
    <property type="component" value="Unassembled WGS sequence"/>
</dbReference>
<dbReference type="Pfam" id="PF14392">
    <property type="entry name" value="zf-CCHC_4"/>
    <property type="match status" value="1"/>
</dbReference>
<proteinExistence type="predicted"/>
<feature type="region of interest" description="Disordered" evidence="1">
    <location>
        <begin position="57"/>
        <end position="82"/>
    </location>
</feature>
<name>A0AAD8RNA1_LOLMU</name>
<comment type="caution">
    <text evidence="3">The sequence shown here is derived from an EMBL/GenBank/DDBJ whole genome shotgun (WGS) entry which is preliminary data.</text>
</comment>
<feature type="domain" description="Zinc knuckle CX2CX4HX4C" evidence="2">
    <location>
        <begin position="3"/>
        <end position="24"/>
    </location>
</feature>
<evidence type="ECO:0000259" key="2">
    <source>
        <dbReference type="Pfam" id="PF14392"/>
    </source>
</evidence>
<sequence>MVKYEKLGLFCDACGLVGHEYKECGNGIFEAKQLKFIDWLHAFPFGRGRSASGIGGVRGGNTAFGTPAREEEQPGRGRGRMGAGMGCGRGSFVDWRNHPERQDLGQEGELNDVASSPIKGDDVIMSDAEKAARKRLAFEDMDNTNQVLENTGDVGITLRVLDIAIPGANYEAGPAQGLDELDLHAPQLGLQGKKTPTRILLGLL</sequence>
<evidence type="ECO:0000313" key="3">
    <source>
        <dbReference type="EMBL" id="KAK1628903.1"/>
    </source>
</evidence>
<dbReference type="AlphaFoldDB" id="A0AAD8RNA1"/>
<keyword evidence="4" id="KW-1185">Reference proteome</keyword>
<gene>
    <name evidence="3" type="ORF">QYE76_003218</name>
</gene>
<organism evidence="3 4">
    <name type="scientific">Lolium multiflorum</name>
    <name type="common">Italian ryegrass</name>
    <name type="synonym">Lolium perenne subsp. multiflorum</name>
    <dbReference type="NCBI Taxonomy" id="4521"/>
    <lineage>
        <taxon>Eukaryota</taxon>
        <taxon>Viridiplantae</taxon>
        <taxon>Streptophyta</taxon>
        <taxon>Embryophyta</taxon>
        <taxon>Tracheophyta</taxon>
        <taxon>Spermatophyta</taxon>
        <taxon>Magnoliopsida</taxon>
        <taxon>Liliopsida</taxon>
        <taxon>Poales</taxon>
        <taxon>Poaceae</taxon>
        <taxon>BOP clade</taxon>
        <taxon>Pooideae</taxon>
        <taxon>Poodae</taxon>
        <taxon>Poeae</taxon>
        <taxon>Poeae Chloroplast Group 2 (Poeae type)</taxon>
        <taxon>Loliodinae</taxon>
        <taxon>Loliinae</taxon>
        <taxon>Lolium</taxon>
    </lineage>
</organism>
<protein>
    <recommendedName>
        <fullName evidence="2">Zinc knuckle CX2CX4HX4C domain-containing protein</fullName>
    </recommendedName>
</protein>
<reference evidence="3" key="1">
    <citation type="submission" date="2023-07" db="EMBL/GenBank/DDBJ databases">
        <title>A chromosome-level genome assembly of Lolium multiflorum.</title>
        <authorList>
            <person name="Chen Y."/>
            <person name="Copetti D."/>
            <person name="Kolliker R."/>
            <person name="Studer B."/>
        </authorList>
    </citation>
    <scope>NUCLEOTIDE SEQUENCE</scope>
    <source>
        <strain evidence="3">02402/16</strain>
        <tissue evidence="3">Leaf</tissue>
    </source>
</reference>
<accession>A0AAD8RNA1</accession>